<dbReference type="SUPFAM" id="SSF56935">
    <property type="entry name" value="Porins"/>
    <property type="match status" value="1"/>
</dbReference>
<protein>
    <submittedName>
        <fullName evidence="2">Porin</fullName>
    </submittedName>
</protein>
<dbReference type="OrthoDB" id="7737345at2"/>
<dbReference type="Proteomes" id="UP000253977">
    <property type="component" value="Unassembled WGS sequence"/>
</dbReference>
<dbReference type="EMBL" id="QPMK01000013">
    <property type="protein sequence ID" value="RDD65295.1"/>
    <property type="molecule type" value="Genomic_DNA"/>
</dbReference>
<feature type="chain" id="PRO_5016852104" evidence="1">
    <location>
        <begin position="21"/>
        <end position="302"/>
    </location>
</feature>
<comment type="caution">
    <text evidence="2">The sequence shown here is derived from an EMBL/GenBank/DDBJ whole genome shotgun (WGS) entry which is preliminary data.</text>
</comment>
<keyword evidence="1" id="KW-0732">Signal</keyword>
<reference evidence="2 3" key="1">
    <citation type="submission" date="2018-07" db="EMBL/GenBank/DDBJ databases">
        <title>Thalassococcus profundi sp. nov., a marine bacterium isolated from deep seawater of Okinawa Trough.</title>
        <authorList>
            <person name="Yu M."/>
        </authorList>
    </citation>
    <scope>NUCLEOTIDE SEQUENCE [LARGE SCALE GENOMIC DNA]</scope>
    <source>
        <strain evidence="2 3">WRAS1</strain>
    </source>
</reference>
<evidence type="ECO:0000313" key="3">
    <source>
        <dbReference type="Proteomes" id="UP000253977"/>
    </source>
</evidence>
<name>A0A369TLJ7_9RHOB</name>
<gene>
    <name evidence="2" type="ORF">DU478_15420</name>
</gene>
<evidence type="ECO:0000256" key="1">
    <source>
        <dbReference type="SAM" id="SignalP"/>
    </source>
</evidence>
<proteinExistence type="predicted"/>
<dbReference type="RefSeq" id="WP_114511866.1">
    <property type="nucleotide sequence ID" value="NZ_QPMK01000013.1"/>
</dbReference>
<feature type="signal peptide" evidence="1">
    <location>
        <begin position="1"/>
        <end position="20"/>
    </location>
</feature>
<organism evidence="2 3">
    <name type="scientific">Thalassococcus profundi</name>
    <dbReference type="NCBI Taxonomy" id="2282382"/>
    <lineage>
        <taxon>Bacteria</taxon>
        <taxon>Pseudomonadati</taxon>
        <taxon>Pseudomonadota</taxon>
        <taxon>Alphaproteobacteria</taxon>
        <taxon>Rhodobacterales</taxon>
        <taxon>Roseobacteraceae</taxon>
        <taxon>Thalassococcus</taxon>
    </lineage>
</organism>
<dbReference type="Gene3D" id="2.40.160.10">
    <property type="entry name" value="Porin"/>
    <property type="match status" value="1"/>
</dbReference>
<keyword evidence="3" id="KW-1185">Reference proteome</keyword>
<dbReference type="AlphaFoldDB" id="A0A369TLJ7"/>
<evidence type="ECO:0000313" key="2">
    <source>
        <dbReference type="EMBL" id="RDD65295.1"/>
    </source>
</evidence>
<dbReference type="InterPro" id="IPR023614">
    <property type="entry name" value="Porin_dom_sf"/>
</dbReference>
<sequence>MSSFSIAAGAAAVTVCLAGAATAQSSYGTALTLGVNNYNADGLDATGTTLQSETDLSFGNVTLDIDLGWDRASDDGIDVSNLSTEILPKYWFSQSAGAGVYFSRDSLDLDVGDVVNLDSYGIEGTYRSAGFEGSAFVGRTDADELAGDLDIRDIGLRARFDASPQLSLFGSGVRSNFEAGGDDVNAYSLGLGAHYDFGNGFAMFGGYQSTSIDDVDAEVGTASVGVNYALNAGGTPVILSGEYARARFDAAGFDESADRLSLSATVLFGDAREKRVPGNAVTSPLLKSDRNAVSGLISGIGF</sequence>
<accession>A0A369TLJ7</accession>